<evidence type="ECO:0000256" key="3">
    <source>
        <dbReference type="SAM" id="SignalP"/>
    </source>
</evidence>
<feature type="transmembrane region" description="Helical" evidence="2">
    <location>
        <begin position="241"/>
        <end position="260"/>
    </location>
</feature>
<keyword evidence="3" id="KW-0732">Signal</keyword>
<organism evidence="4 5">
    <name type="scientific">Cellulomonas xiejunii</name>
    <dbReference type="NCBI Taxonomy" id="2968083"/>
    <lineage>
        <taxon>Bacteria</taxon>
        <taxon>Bacillati</taxon>
        <taxon>Actinomycetota</taxon>
        <taxon>Actinomycetes</taxon>
        <taxon>Micrococcales</taxon>
        <taxon>Cellulomonadaceae</taxon>
        <taxon>Cellulomonas</taxon>
    </lineage>
</organism>
<keyword evidence="2" id="KW-0812">Transmembrane</keyword>
<gene>
    <name evidence="4" type="ORF">NP048_14880</name>
</gene>
<reference evidence="4 5" key="1">
    <citation type="submission" date="2022-07" db="EMBL/GenBank/DDBJ databases">
        <title>Novel species in genus cellulomonas.</title>
        <authorList>
            <person name="Ye L."/>
        </authorList>
    </citation>
    <scope>NUCLEOTIDE SEQUENCE [LARGE SCALE GENOMIC DNA]</scope>
    <source>
        <strain evidence="5">zg-B89</strain>
    </source>
</reference>
<feature type="compositionally biased region" description="Pro residues" evidence="1">
    <location>
        <begin position="193"/>
        <end position="202"/>
    </location>
</feature>
<evidence type="ECO:0000313" key="4">
    <source>
        <dbReference type="EMBL" id="UUI71064.1"/>
    </source>
</evidence>
<evidence type="ECO:0008006" key="6">
    <source>
        <dbReference type="Google" id="ProtNLM"/>
    </source>
</evidence>
<keyword evidence="2" id="KW-0472">Membrane</keyword>
<feature type="compositionally biased region" description="Low complexity" evidence="1">
    <location>
        <begin position="173"/>
        <end position="192"/>
    </location>
</feature>
<protein>
    <recommendedName>
        <fullName evidence="6">Gram-positive cocci surface proteins LPxTG domain-containing protein</fullName>
    </recommendedName>
</protein>
<dbReference type="EMBL" id="CP101987">
    <property type="protein sequence ID" value="UUI71064.1"/>
    <property type="molecule type" value="Genomic_DNA"/>
</dbReference>
<name>A0ABY5KMR2_9CELL</name>
<keyword evidence="2" id="KW-1133">Transmembrane helix</keyword>
<proteinExistence type="predicted"/>
<feature type="chain" id="PRO_5047036880" description="Gram-positive cocci surface proteins LPxTG domain-containing protein" evidence="3">
    <location>
        <begin position="32"/>
        <end position="267"/>
    </location>
</feature>
<dbReference type="RefSeq" id="WP_227576399.1">
    <property type="nucleotide sequence ID" value="NZ_CP101987.1"/>
</dbReference>
<feature type="compositionally biased region" description="Pro residues" evidence="1">
    <location>
        <begin position="160"/>
        <end position="172"/>
    </location>
</feature>
<feature type="region of interest" description="Disordered" evidence="1">
    <location>
        <begin position="127"/>
        <end position="205"/>
    </location>
</feature>
<keyword evidence="5" id="KW-1185">Reference proteome</keyword>
<sequence length="267" mass="25968">MSARRTAALASATTTALTALLLVGAATAASAGSDAPPPYRVTGTALELPVGATLQVHGHVNVVYTSARGTASRNVHIEGPGTPFGDLVGTSVLTWDRAGLPPDACITWVQVSGYDEHYGEGGQAPVCRTGTPSAAPEPAPSDGAPALPPVAPAPIATAPAAPPVDAPAPAAPGEPIASAPTEVAPAPAEAPAAPAPAVPPAPAERAEVLAADAPTPAPSPTAAGAVVERSEVLAATGARTGAIVGGAALALAAGSALVLWRRRRMTP</sequence>
<evidence type="ECO:0000256" key="1">
    <source>
        <dbReference type="SAM" id="MobiDB-lite"/>
    </source>
</evidence>
<evidence type="ECO:0000313" key="5">
    <source>
        <dbReference type="Proteomes" id="UP001316384"/>
    </source>
</evidence>
<dbReference type="Proteomes" id="UP001316384">
    <property type="component" value="Chromosome"/>
</dbReference>
<feature type="signal peptide" evidence="3">
    <location>
        <begin position="1"/>
        <end position="31"/>
    </location>
</feature>
<evidence type="ECO:0000256" key="2">
    <source>
        <dbReference type="SAM" id="Phobius"/>
    </source>
</evidence>
<accession>A0ABY5KMR2</accession>